<dbReference type="GO" id="GO:0005829">
    <property type="term" value="C:cytosol"/>
    <property type="evidence" value="ECO:0007669"/>
    <property type="project" value="TreeGrafter"/>
</dbReference>
<evidence type="ECO:0000256" key="5">
    <source>
        <dbReference type="ARBA" id="ARBA00022840"/>
    </source>
</evidence>
<keyword evidence="6" id="KW-0173">Coenzyme A biosynthesis</keyword>
<protein>
    <submittedName>
        <fullName evidence="7">Pantothenate kinase</fullName>
    </submittedName>
</protein>
<evidence type="ECO:0000256" key="4">
    <source>
        <dbReference type="ARBA" id="ARBA00022777"/>
    </source>
</evidence>
<proteinExistence type="predicted"/>
<dbReference type="SUPFAM" id="SSF53067">
    <property type="entry name" value="Actin-like ATPase domain"/>
    <property type="match status" value="1"/>
</dbReference>
<sequence>MNNRIGVDAGGSLIKIVYEENGRMHFRKQPNSELDDALQWLKITAPNKPIYLTGGKAGTIQANYFPEAKGVDEFSAVCEGSQYLKMREAMTAGEPYILVNIGTGTSWFTMKGEQYERVLGSGIGGGTFMGLGKILSEVDSFSELVSLAAKGDKGNVDLLVKDIYYPENPPIHGDLTASNFAKIQEFPSSSSADKMASLNNMIAETITLLTVQVASIHNIHQAVFIGSTLAGNNPLRESLNTYCKMSGIDPVFLKNGEFSGAIGAMLK</sequence>
<evidence type="ECO:0000256" key="1">
    <source>
        <dbReference type="ARBA" id="ARBA00022490"/>
    </source>
</evidence>
<keyword evidence="3" id="KW-0547">Nucleotide-binding</keyword>
<reference evidence="7 8" key="1">
    <citation type="submission" date="2015-01" db="EMBL/GenBank/DDBJ databases">
        <title>Draft genome sequences of the supercritical CO2 tolerant bacteria Bacillus subterraneus MITOT1 and Bacillus cereus MIT0214.</title>
        <authorList>
            <person name="Peet K.C."/>
            <person name="Thompson J.R."/>
        </authorList>
    </citation>
    <scope>NUCLEOTIDE SEQUENCE [LARGE SCALE GENOMIC DNA]</scope>
    <source>
        <strain evidence="7 8">MITOT1</strain>
    </source>
</reference>
<keyword evidence="8" id="KW-1185">Reference proteome</keyword>
<dbReference type="GO" id="GO:0005524">
    <property type="term" value="F:ATP binding"/>
    <property type="evidence" value="ECO:0007669"/>
    <property type="project" value="UniProtKB-KW"/>
</dbReference>
<dbReference type="EMBL" id="JXIQ01000019">
    <property type="protein sequence ID" value="KIY23346.1"/>
    <property type="molecule type" value="Genomic_DNA"/>
</dbReference>
<organism evidence="7 8">
    <name type="scientific">Mesobacillus subterraneus</name>
    <dbReference type="NCBI Taxonomy" id="285983"/>
    <lineage>
        <taxon>Bacteria</taxon>
        <taxon>Bacillati</taxon>
        <taxon>Bacillota</taxon>
        <taxon>Bacilli</taxon>
        <taxon>Bacillales</taxon>
        <taxon>Bacillaceae</taxon>
        <taxon>Mesobacillus</taxon>
    </lineage>
</organism>
<dbReference type="Pfam" id="PF03630">
    <property type="entry name" value="Fumble"/>
    <property type="match status" value="1"/>
</dbReference>
<dbReference type="OrthoDB" id="358216at2"/>
<dbReference type="InterPro" id="IPR043129">
    <property type="entry name" value="ATPase_NBD"/>
</dbReference>
<evidence type="ECO:0000256" key="6">
    <source>
        <dbReference type="ARBA" id="ARBA00022993"/>
    </source>
</evidence>
<gene>
    <name evidence="7" type="ORF">UB32_03205</name>
</gene>
<keyword evidence="5" id="KW-0067">ATP-binding</keyword>
<dbReference type="NCBIfam" id="NF009842">
    <property type="entry name" value="PRK13317.1"/>
    <property type="match status" value="1"/>
</dbReference>
<dbReference type="InterPro" id="IPR011602">
    <property type="entry name" value="Type_II_PanK_bac"/>
</dbReference>
<keyword evidence="1" id="KW-0963">Cytoplasm</keyword>
<dbReference type="GO" id="GO:0004594">
    <property type="term" value="F:pantothenate kinase activity"/>
    <property type="evidence" value="ECO:0007669"/>
    <property type="project" value="InterPro"/>
</dbReference>
<keyword evidence="2" id="KW-0808">Transferase</keyword>
<name>A0A0D6ZE50_9BACI</name>
<dbReference type="PIRSF" id="PIRSF036940">
    <property type="entry name" value="PanK_bac_aCoA"/>
    <property type="match status" value="1"/>
</dbReference>
<dbReference type="InterPro" id="IPR004567">
    <property type="entry name" value="Type_II_PanK"/>
</dbReference>
<comment type="caution">
    <text evidence="7">The sequence shown here is derived from an EMBL/GenBank/DDBJ whole genome shotgun (WGS) entry which is preliminary data.</text>
</comment>
<dbReference type="PANTHER" id="PTHR12280:SF20">
    <property type="entry name" value="4'-PHOSPHOPANTETHEINE PHOSPHATASE"/>
    <property type="match status" value="1"/>
</dbReference>
<evidence type="ECO:0000313" key="7">
    <source>
        <dbReference type="EMBL" id="KIY23346.1"/>
    </source>
</evidence>
<dbReference type="RefSeq" id="WP_044391157.1">
    <property type="nucleotide sequence ID" value="NZ_JXIQ01000019.1"/>
</dbReference>
<evidence type="ECO:0000256" key="3">
    <source>
        <dbReference type="ARBA" id="ARBA00022741"/>
    </source>
</evidence>
<dbReference type="PANTHER" id="PTHR12280">
    <property type="entry name" value="PANTOTHENATE KINASE"/>
    <property type="match status" value="1"/>
</dbReference>
<evidence type="ECO:0000256" key="2">
    <source>
        <dbReference type="ARBA" id="ARBA00022679"/>
    </source>
</evidence>
<keyword evidence="4 7" id="KW-0418">Kinase</keyword>
<dbReference type="Proteomes" id="UP000032512">
    <property type="component" value="Unassembled WGS sequence"/>
</dbReference>
<dbReference type="Gene3D" id="3.30.420.40">
    <property type="match status" value="1"/>
</dbReference>
<evidence type="ECO:0000313" key="8">
    <source>
        <dbReference type="Proteomes" id="UP000032512"/>
    </source>
</evidence>
<dbReference type="CDD" id="cd24085">
    <property type="entry name" value="ASKHA_NBD_PanK-II_bac"/>
    <property type="match status" value="1"/>
</dbReference>
<dbReference type="PATRIC" id="fig|285983.3.peg.2574"/>
<accession>A0A0D6ZE50</accession>
<dbReference type="GO" id="GO:0015937">
    <property type="term" value="P:coenzyme A biosynthetic process"/>
    <property type="evidence" value="ECO:0007669"/>
    <property type="project" value="UniProtKB-KW"/>
</dbReference>
<dbReference type="AlphaFoldDB" id="A0A0D6ZE50"/>